<name>A0AAV0FD26_9ASTE</name>
<evidence type="ECO:0000256" key="1">
    <source>
        <dbReference type="SAM" id="MobiDB-lite"/>
    </source>
</evidence>
<dbReference type="Proteomes" id="UP001152523">
    <property type="component" value="Unassembled WGS sequence"/>
</dbReference>
<reference evidence="2" key="1">
    <citation type="submission" date="2022-07" db="EMBL/GenBank/DDBJ databases">
        <authorList>
            <person name="Macas J."/>
            <person name="Novak P."/>
            <person name="Neumann P."/>
        </authorList>
    </citation>
    <scope>NUCLEOTIDE SEQUENCE</scope>
</reference>
<dbReference type="AlphaFoldDB" id="A0AAV0FD26"/>
<accession>A0AAV0FD26</accession>
<proteinExistence type="predicted"/>
<feature type="compositionally biased region" description="Polar residues" evidence="1">
    <location>
        <begin position="121"/>
        <end position="138"/>
    </location>
</feature>
<feature type="compositionally biased region" description="Polar residues" evidence="1">
    <location>
        <begin position="163"/>
        <end position="175"/>
    </location>
</feature>
<keyword evidence="3" id="KW-1185">Reference proteome</keyword>
<protein>
    <submittedName>
        <fullName evidence="2">Uncharacterized protein</fullName>
    </submittedName>
</protein>
<evidence type="ECO:0000313" key="2">
    <source>
        <dbReference type="EMBL" id="CAH9133400.1"/>
    </source>
</evidence>
<comment type="caution">
    <text evidence="2">The sequence shown here is derived from an EMBL/GenBank/DDBJ whole genome shotgun (WGS) entry which is preliminary data.</text>
</comment>
<dbReference type="EMBL" id="CAMAPF010000976">
    <property type="protein sequence ID" value="CAH9133400.1"/>
    <property type="molecule type" value="Genomic_DNA"/>
</dbReference>
<organism evidence="2 3">
    <name type="scientific">Cuscuta epithymum</name>
    <dbReference type="NCBI Taxonomy" id="186058"/>
    <lineage>
        <taxon>Eukaryota</taxon>
        <taxon>Viridiplantae</taxon>
        <taxon>Streptophyta</taxon>
        <taxon>Embryophyta</taxon>
        <taxon>Tracheophyta</taxon>
        <taxon>Spermatophyta</taxon>
        <taxon>Magnoliopsida</taxon>
        <taxon>eudicotyledons</taxon>
        <taxon>Gunneridae</taxon>
        <taxon>Pentapetalae</taxon>
        <taxon>asterids</taxon>
        <taxon>lamiids</taxon>
        <taxon>Solanales</taxon>
        <taxon>Convolvulaceae</taxon>
        <taxon>Cuscuteae</taxon>
        <taxon>Cuscuta</taxon>
        <taxon>Cuscuta subgen. Cuscuta</taxon>
    </lineage>
</organism>
<evidence type="ECO:0000313" key="3">
    <source>
        <dbReference type="Proteomes" id="UP001152523"/>
    </source>
</evidence>
<sequence>MHVLWPKHGTTVKRFRVAATVTDDTGFVDVTLFTNDVLEIMKHTSLQPSGELELAALDKEIANLSFILGLRRIKQDDECLQRNAYGIVGLCKVPTPLVDSPDDLEDKTDESQQQTKRKLDSLQTAASVPSRETGSPSTHAELPVPQLKSKIQKHAATSPKLAQVTNNNKNLPLSP</sequence>
<gene>
    <name evidence="2" type="ORF">CEPIT_LOCUS32918</name>
</gene>
<feature type="region of interest" description="Disordered" evidence="1">
    <location>
        <begin position="99"/>
        <end position="175"/>
    </location>
</feature>